<dbReference type="PROSITE" id="PS00759">
    <property type="entry name" value="ARGE_DAPE_CPG2_2"/>
    <property type="match status" value="1"/>
</dbReference>
<keyword evidence="8" id="KW-0862">Zinc</keyword>
<dbReference type="EC" id="3.5.1.16" evidence="11"/>
<dbReference type="Pfam" id="PF07687">
    <property type="entry name" value="M20_dimer"/>
    <property type="match status" value="1"/>
</dbReference>
<dbReference type="SUPFAM" id="SSF53187">
    <property type="entry name" value="Zn-dependent exopeptidases"/>
    <property type="match status" value="1"/>
</dbReference>
<dbReference type="NCBIfam" id="NF005710">
    <property type="entry name" value="PRK07522.1"/>
    <property type="match status" value="1"/>
</dbReference>
<dbReference type="CDD" id="cd03894">
    <property type="entry name" value="M20_ArgE"/>
    <property type="match status" value="1"/>
</dbReference>
<accession>A0ABU3EL02</accession>
<dbReference type="EMBL" id="JAVRQI010000018">
    <property type="protein sequence ID" value="MDT1064115.1"/>
    <property type="molecule type" value="Genomic_DNA"/>
</dbReference>
<proteinExistence type="inferred from homology"/>
<sequence length="385" mass="41398">MTKPYDHTLELLDRLIAFPTVSAESNLALIDFVEDHLRLCGFQIHRLPSPTEPKAGLLARLGSGQGGIMLSAHSDVVPVKSQNWTRPEFTLTEDGDRLYGRGTTDMKGFLASMLALAGRARGANLGQPLMLCISYDEEVGCTGIREMMPGYQALGWNPDLCIVGEPTGMRPAIGHKGKMAFRATCRGKAGHSSLAPKYANALHLASDLIACLRRIQEAYAASAGQDDAYDIPYSTIHAGRMQGGAALNIVPDVATVEFELRHIGGDDPTDFIARLAAEIAPVLVPYREVCPEANIFIETINAYPGFAVYKDDPIVHRIAAFSGNPGPIKVAYGTEAGYFAGIGIPTIVCGPGDMEGQGHKPDEYLEIAQLAACDRMLDRVLESLG</sequence>
<gene>
    <name evidence="11" type="primary">argE</name>
    <name evidence="11" type="ORF">RM190_19795</name>
</gene>
<dbReference type="InterPro" id="IPR002933">
    <property type="entry name" value="Peptidase_M20"/>
</dbReference>
<dbReference type="PROSITE" id="PS00758">
    <property type="entry name" value="ARGE_DAPE_CPG2_1"/>
    <property type="match status" value="1"/>
</dbReference>
<evidence type="ECO:0000256" key="4">
    <source>
        <dbReference type="ARBA" id="ARBA00022571"/>
    </source>
</evidence>
<organism evidence="11 12">
    <name type="scientific">Paracoccus broussonetiae</name>
    <dbReference type="NCBI Taxonomy" id="3075834"/>
    <lineage>
        <taxon>Bacteria</taxon>
        <taxon>Pseudomonadati</taxon>
        <taxon>Pseudomonadota</taxon>
        <taxon>Alphaproteobacteria</taxon>
        <taxon>Rhodobacterales</taxon>
        <taxon>Paracoccaceae</taxon>
        <taxon>Paracoccus</taxon>
    </lineage>
</organism>
<protein>
    <submittedName>
        <fullName evidence="11">Acetylornithine deacetylase</fullName>
        <ecNumber evidence="11">3.5.1.16</ecNumber>
    </submittedName>
</protein>
<dbReference type="NCBIfam" id="TIGR01892">
    <property type="entry name" value="AcOrn-deacetyl"/>
    <property type="match status" value="1"/>
</dbReference>
<comment type="caution">
    <text evidence="11">The sequence shown here is derived from an EMBL/GenBank/DDBJ whole genome shotgun (WGS) entry which is preliminary data.</text>
</comment>
<dbReference type="PANTHER" id="PTHR43808:SF31">
    <property type="entry name" value="N-ACETYL-L-CITRULLINE DEACETYLASE"/>
    <property type="match status" value="1"/>
</dbReference>
<evidence type="ECO:0000313" key="11">
    <source>
        <dbReference type="EMBL" id="MDT1064115.1"/>
    </source>
</evidence>
<evidence type="ECO:0000256" key="5">
    <source>
        <dbReference type="ARBA" id="ARBA00022605"/>
    </source>
</evidence>
<dbReference type="InterPro" id="IPR011650">
    <property type="entry name" value="Peptidase_M20_dimer"/>
</dbReference>
<reference evidence="12" key="1">
    <citation type="submission" date="2023-07" db="EMBL/GenBank/DDBJ databases">
        <title>Characterization of two Paracoccaceae strains isolated from Phycosphere and proposal of Xinfangfangia lacusdiani sp. nov.</title>
        <authorList>
            <person name="Deng Y."/>
            <person name="Zhang Y.Q."/>
        </authorList>
    </citation>
    <scope>NUCLEOTIDE SEQUENCE [LARGE SCALE GENOMIC DNA]</scope>
    <source>
        <strain evidence="12">CPCC 101403</strain>
    </source>
</reference>
<dbReference type="Proteomes" id="UP001251085">
    <property type="component" value="Unassembled WGS sequence"/>
</dbReference>
<evidence type="ECO:0000256" key="6">
    <source>
        <dbReference type="ARBA" id="ARBA00022723"/>
    </source>
</evidence>
<keyword evidence="3" id="KW-0963">Cytoplasm</keyword>
<dbReference type="SUPFAM" id="SSF55031">
    <property type="entry name" value="Bacterial exopeptidase dimerisation domain"/>
    <property type="match status" value="1"/>
</dbReference>
<dbReference type="InterPro" id="IPR036264">
    <property type="entry name" value="Bact_exopeptidase_dim_dom"/>
</dbReference>
<keyword evidence="7 11" id="KW-0378">Hydrolase</keyword>
<keyword evidence="5" id="KW-0028">Amino-acid biosynthesis</keyword>
<dbReference type="GO" id="GO:0008777">
    <property type="term" value="F:acetylornithine deacetylase activity"/>
    <property type="evidence" value="ECO:0007669"/>
    <property type="project" value="UniProtKB-EC"/>
</dbReference>
<name>A0ABU3EL02_9RHOB</name>
<evidence type="ECO:0000256" key="2">
    <source>
        <dbReference type="ARBA" id="ARBA00005691"/>
    </source>
</evidence>
<evidence type="ECO:0000256" key="9">
    <source>
        <dbReference type="ARBA" id="ARBA00023285"/>
    </source>
</evidence>
<dbReference type="InterPro" id="IPR001261">
    <property type="entry name" value="ArgE/DapE_CS"/>
</dbReference>
<dbReference type="PANTHER" id="PTHR43808">
    <property type="entry name" value="ACETYLORNITHINE DEACETYLASE"/>
    <property type="match status" value="1"/>
</dbReference>
<dbReference type="Gene3D" id="3.30.70.360">
    <property type="match status" value="1"/>
</dbReference>
<feature type="domain" description="Peptidase M20 dimerisation" evidence="10">
    <location>
        <begin position="173"/>
        <end position="286"/>
    </location>
</feature>
<keyword evidence="9" id="KW-0170">Cobalt</keyword>
<keyword evidence="4" id="KW-0055">Arginine biosynthesis</keyword>
<dbReference type="RefSeq" id="WP_311761205.1">
    <property type="nucleotide sequence ID" value="NZ_JAVRQI010000018.1"/>
</dbReference>
<comment type="similarity">
    <text evidence="2">Belongs to the peptidase M20A family. ArgE subfamily.</text>
</comment>
<keyword evidence="6" id="KW-0479">Metal-binding</keyword>
<dbReference type="InterPro" id="IPR050072">
    <property type="entry name" value="Peptidase_M20A"/>
</dbReference>
<evidence type="ECO:0000256" key="7">
    <source>
        <dbReference type="ARBA" id="ARBA00022801"/>
    </source>
</evidence>
<dbReference type="InterPro" id="IPR010169">
    <property type="entry name" value="AcOrn-deacetyl"/>
</dbReference>
<evidence type="ECO:0000256" key="8">
    <source>
        <dbReference type="ARBA" id="ARBA00022833"/>
    </source>
</evidence>
<comment type="cofactor">
    <cofactor evidence="1">
        <name>Zn(2+)</name>
        <dbReference type="ChEBI" id="CHEBI:29105"/>
    </cofactor>
</comment>
<dbReference type="Gene3D" id="3.40.630.10">
    <property type="entry name" value="Zn peptidases"/>
    <property type="match status" value="1"/>
</dbReference>
<evidence type="ECO:0000256" key="1">
    <source>
        <dbReference type="ARBA" id="ARBA00001947"/>
    </source>
</evidence>
<evidence type="ECO:0000259" key="10">
    <source>
        <dbReference type="Pfam" id="PF07687"/>
    </source>
</evidence>
<evidence type="ECO:0000313" key="12">
    <source>
        <dbReference type="Proteomes" id="UP001251085"/>
    </source>
</evidence>
<keyword evidence="12" id="KW-1185">Reference proteome</keyword>
<dbReference type="Pfam" id="PF01546">
    <property type="entry name" value="Peptidase_M20"/>
    <property type="match status" value="1"/>
</dbReference>
<evidence type="ECO:0000256" key="3">
    <source>
        <dbReference type="ARBA" id="ARBA00022490"/>
    </source>
</evidence>